<dbReference type="PROSITE" id="PS51257">
    <property type="entry name" value="PROKAR_LIPOPROTEIN"/>
    <property type="match status" value="1"/>
</dbReference>
<sequence>MRRFLPVAGTALLALAAACGGPSAPAAEDGAARAATACEDRIRQSDQGPPAPEPIGPPRVTVAHAYPWAWEFEVRGSIDWGSRVTPKGYTCVVSTSDEGGSWEIVELWHYE</sequence>
<feature type="chain" id="PRO_5047303622" description="Lipoprotein" evidence="2">
    <location>
        <begin position="27"/>
        <end position="111"/>
    </location>
</feature>
<dbReference type="Proteomes" id="UP001595923">
    <property type="component" value="Unassembled WGS sequence"/>
</dbReference>
<dbReference type="EMBL" id="JBHSFQ010000028">
    <property type="protein sequence ID" value="MFC4564802.1"/>
    <property type="molecule type" value="Genomic_DNA"/>
</dbReference>
<proteinExistence type="predicted"/>
<feature type="compositionally biased region" description="Low complexity" evidence="1">
    <location>
        <begin position="24"/>
        <end position="37"/>
    </location>
</feature>
<gene>
    <name evidence="3" type="ORF">ACFO4E_23330</name>
</gene>
<comment type="caution">
    <text evidence="3">The sequence shown here is derived from an EMBL/GenBank/DDBJ whole genome shotgun (WGS) entry which is preliminary data.</text>
</comment>
<protein>
    <recommendedName>
        <fullName evidence="5">Lipoprotein</fullName>
    </recommendedName>
</protein>
<feature type="region of interest" description="Disordered" evidence="1">
    <location>
        <begin position="24"/>
        <end position="58"/>
    </location>
</feature>
<evidence type="ECO:0000256" key="2">
    <source>
        <dbReference type="SAM" id="SignalP"/>
    </source>
</evidence>
<reference evidence="4" key="1">
    <citation type="journal article" date="2019" name="Int. J. Syst. Evol. Microbiol.">
        <title>The Global Catalogue of Microorganisms (GCM) 10K type strain sequencing project: providing services to taxonomists for standard genome sequencing and annotation.</title>
        <authorList>
            <consortium name="The Broad Institute Genomics Platform"/>
            <consortium name="The Broad Institute Genome Sequencing Center for Infectious Disease"/>
            <person name="Wu L."/>
            <person name="Ma J."/>
        </authorList>
    </citation>
    <scope>NUCLEOTIDE SEQUENCE [LARGE SCALE GENOMIC DNA]</scope>
    <source>
        <strain evidence="4">XZYJ18</strain>
    </source>
</reference>
<evidence type="ECO:0000313" key="4">
    <source>
        <dbReference type="Proteomes" id="UP001595923"/>
    </source>
</evidence>
<feature type="signal peptide" evidence="2">
    <location>
        <begin position="1"/>
        <end position="26"/>
    </location>
</feature>
<name>A0ABV9E178_9ACTN</name>
<keyword evidence="2" id="KW-0732">Signal</keyword>
<evidence type="ECO:0000313" key="3">
    <source>
        <dbReference type="EMBL" id="MFC4564802.1"/>
    </source>
</evidence>
<evidence type="ECO:0000256" key="1">
    <source>
        <dbReference type="SAM" id="MobiDB-lite"/>
    </source>
</evidence>
<accession>A0ABV9E178</accession>
<dbReference type="RefSeq" id="WP_378578258.1">
    <property type="nucleotide sequence ID" value="NZ_JBHSFQ010000028.1"/>
</dbReference>
<organism evidence="3 4">
    <name type="scientific">Nocardiopsis mangrovi</name>
    <dbReference type="NCBI Taxonomy" id="1179818"/>
    <lineage>
        <taxon>Bacteria</taxon>
        <taxon>Bacillati</taxon>
        <taxon>Actinomycetota</taxon>
        <taxon>Actinomycetes</taxon>
        <taxon>Streptosporangiales</taxon>
        <taxon>Nocardiopsidaceae</taxon>
        <taxon>Nocardiopsis</taxon>
    </lineage>
</organism>
<evidence type="ECO:0008006" key="5">
    <source>
        <dbReference type="Google" id="ProtNLM"/>
    </source>
</evidence>
<keyword evidence="4" id="KW-1185">Reference proteome</keyword>